<evidence type="ECO:0008006" key="3">
    <source>
        <dbReference type="Google" id="ProtNLM"/>
    </source>
</evidence>
<accession>A0A8H3W8I0</accession>
<gene>
    <name evidence="1" type="ORF">GQ607_011260</name>
</gene>
<proteinExistence type="predicted"/>
<dbReference type="Gene3D" id="3.40.50.720">
    <property type="entry name" value="NAD(P)-binding Rossmann-like Domain"/>
    <property type="match status" value="1"/>
</dbReference>
<feature type="non-terminal residue" evidence="1">
    <location>
        <position position="1"/>
    </location>
</feature>
<dbReference type="EMBL" id="WOWK01000071">
    <property type="protein sequence ID" value="KAF0321440.1"/>
    <property type="molecule type" value="Genomic_DNA"/>
</dbReference>
<comment type="caution">
    <text evidence="1">The sequence shown here is derived from an EMBL/GenBank/DDBJ whole genome shotgun (WGS) entry which is preliminary data.</text>
</comment>
<reference evidence="1 2" key="1">
    <citation type="submission" date="2019-12" db="EMBL/GenBank/DDBJ databases">
        <title>A genome sequence resource for the geographically widespread anthracnose pathogen Colletotrichum asianum.</title>
        <authorList>
            <person name="Meng Y."/>
        </authorList>
    </citation>
    <scope>NUCLEOTIDE SEQUENCE [LARGE SCALE GENOMIC DNA]</scope>
    <source>
        <strain evidence="1 2">ICMP 18580</strain>
    </source>
</reference>
<evidence type="ECO:0000313" key="1">
    <source>
        <dbReference type="EMBL" id="KAF0321440.1"/>
    </source>
</evidence>
<evidence type="ECO:0000313" key="2">
    <source>
        <dbReference type="Proteomes" id="UP000434172"/>
    </source>
</evidence>
<organism evidence="1 2">
    <name type="scientific">Colletotrichum asianum</name>
    <dbReference type="NCBI Taxonomy" id="702518"/>
    <lineage>
        <taxon>Eukaryota</taxon>
        <taxon>Fungi</taxon>
        <taxon>Dikarya</taxon>
        <taxon>Ascomycota</taxon>
        <taxon>Pezizomycotina</taxon>
        <taxon>Sordariomycetes</taxon>
        <taxon>Hypocreomycetidae</taxon>
        <taxon>Glomerellales</taxon>
        <taxon>Glomerellaceae</taxon>
        <taxon>Colletotrichum</taxon>
        <taxon>Colletotrichum gloeosporioides species complex</taxon>
    </lineage>
</organism>
<sequence length="250" mass="27956">RSTLSITMEIKMKHVAFFGATGRTIFNNLCHALLDETIYCHVLIRDTDKLRALVISSMPDLEHEYSLRLRVVQGDEPVEVIIFGISGFRMNAGTTEYSKSDDTLGEDAARTIGDVLNLGYENYNNGFPATPPRFVALGTLGADSAFWATSNPTAIKLRRSCRWFYNDFFHKDLYGMEKFVAIQLGELCRNTLIVRPGFLTDDDPKVFMVHIGTVMSPPSGFTISRKTLGEWLFRHGVFGNLQGIISITGS</sequence>
<protein>
    <recommendedName>
        <fullName evidence="3">NAD(P)-binding domain-containing protein</fullName>
    </recommendedName>
</protein>
<dbReference type="AlphaFoldDB" id="A0A8H3W8I0"/>
<dbReference type="OrthoDB" id="63935at2759"/>
<name>A0A8H3W8I0_9PEZI</name>
<dbReference type="Proteomes" id="UP000434172">
    <property type="component" value="Unassembled WGS sequence"/>
</dbReference>
<keyword evidence="2" id="KW-1185">Reference proteome</keyword>